<evidence type="ECO:0000256" key="5">
    <source>
        <dbReference type="SAM" id="MobiDB-lite"/>
    </source>
</evidence>
<dbReference type="SUPFAM" id="SSF103481">
    <property type="entry name" value="Multidrug resistance efflux transporter EmrE"/>
    <property type="match status" value="1"/>
</dbReference>
<dbReference type="InterPro" id="IPR037185">
    <property type="entry name" value="EmrE-like"/>
</dbReference>
<dbReference type="OMA" id="IIGNAPH"/>
<dbReference type="Proteomes" id="UP000751190">
    <property type="component" value="Unassembled WGS sequence"/>
</dbReference>
<accession>A0A8J6CID2</accession>
<feature type="domain" description="EamA" evidence="7">
    <location>
        <begin position="241"/>
        <end position="307"/>
    </location>
</feature>
<feature type="transmembrane region" description="Helical" evidence="6">
    <location>
        <begin position="292"/>
        <end position="310"/>
    </location>
</feature>
<feature type="transmembrane region" description="Helical" evidence="6">
    <location>
        <begin position="364"/>
        <end position="388"/>
    </location>
</feature>
<comment type="subcellular location">
    <subcellularLocation>
        <location evidence="1">Membrane</location>
        <topology evidence="1">Multi-pass membrane protein</topology>
    </subcellularLocation>
</comment>
<organism evidence="8 9">
    <name type="scientific">Diacronema lutheri</name>
    <name type="common">Unicellular marine alga</name>
    <name type="synonym">Monochrysis lutheri</name>
    <dbReference type="NCBI Taxonomy" id="2081491"/>
    <lineage>
        <taxon>Eukaryota</taxon>
        <taxon>Haptista</taxon>
        <taxon>Haptophyta</taxon>
        <taxon>Pavlovophyceae</taxon>
        <taxon>Pavlovales</taxon>
        <taxon>Pavlovaceae</taxon>
        <taxon>Diacronema</taxon>
    </lineage>
</organism>
<keyword evidence="4 6" id="KW-0472">Membrane</keyword>
<keyword evidence="9" id="KW-1185">Reference proteome</keyword>
<name>A0A8J6CID2_DIALT</name>
<dbReference type="PANTHER" id="PTHR23051:SF0">
    <property type="entry name" value="SOLUTE CARRIER FAMILY 35 MEMBER F5"/>
    <property type="match status" value="1"/>
</dbReference>
<evidence type="ECO:0000256" key="4">
    <source>
        <dbReference type="ARBA" id="ARBA00023136"/>
    </source>
</evidence>
<feature type="transmembrane region" description="Helical" evidence="6">
    <location>
        <begin position="423"/>
        <end position="444"/>
    </location>
</feature>
<dbReference type="EMBL" id="JAGTXO010000001">
    <property type="protein sequence ID" value="KAG8471245.1"/>
    <property type="molecule type" value="Genomic_DNA"/>
</dbReference>
<evidence type="ECO:0000256" key="3">
    <source>
        <dbReference type="ARBA" id="ARBA00022989"/>
    </source>
</evidence>
<evidence type="ECO:0000256" key="1">
    <source>
        <dbReference type="ARBA" id="ARBA00004141"/>
    </source>
</evidence>
<dbReference type="InterPro" id="IPR000620">
    <property type="entry name" value="EamA_dom"/>
</dbReference>
<dbReference type="PANTHER" id="PTHR23051">
    <property type="entry name" value="SOLUTE CARRIER FAMILY 35, MEMBER F5"/>
    <property type="match status" value="1"/>
</dbReference>
<dbReference type="Pfam" id="PF00892">
    <property type="entry name" value="EamA"/>
    <property type="match status" value="2"/>
</dbReference>
<feature type="transmembrane region" description="Helical" evidence="6">
    <location>
        <begin position="267"/>
        <end position="285"/>
    </location>
</feature>
<feature type="transmembrane region" description="Helical" evidence="6">
    <location>
        <begin position="456"/>
        <end position="473"/>
    </location>
</feature>
<dbReference type="OrthoDB" id="1436450at2759"/>
<evidence type="ECO:0000256" key="6">
    <source>
        <dbReference type="SAM" id="Phobius"/>
    </source>
</evidence>
<keyword evidence="2 6" id="KW-0812">Transmembrane</keyword>
<evidence type="ECO:0000313" key="9">
    <source>
        <dbReference type="Proteomes" id="UP000751190"/>
    </source>
</evidence>
<sequence>MAAALLAHDEGVLAAAHATAAARWATGIACILVVALIWSFASVLVQYIFLDSGFFRPFFLTYVANSLFVINLPVWRFAVWLGCTSDPHGPNPAEPESAVADADADLLAERAAAADEREAGLDGDDATMDDAMLRTPASARLCAHARGCSAFARRARAATDSLAHWAETGVLALPASRRRSSAGAELHGGSAAPSSGVATALGAPDPLLASAHAAPPPPPPPAGAGARRRRVRYATVFRIALLISPLWFAANLAYITSLALTSVTSSTIISTTSSLFTLLLSLAILDEQLSAAKAAGVALCMAGNALTALADRAQSAAARGGGGGGSISRHAILGDAVCLVGAMLYGLYTVLIRRLMADDESYSIALFFGLLGAANAIALLPVVLVLHVTGVEPLGELSAKLMCMIVVKGLFDNVLSDFLWAKAIVLTSPTAATVGLSLTIPIAMATDAALHGIHPSALGTLAALSVCAGFVLINAAGAGGCAHACGAGSAAAVLRRVRGWHRAPSARRDEPLYAVVNAGGPTAIVRGIGRR</sequence>
<keyword evidence="3 6" id="KW-1133">Transmembrane helix</keyword>
<dbReference type="GO" id="GO:0016020">
    <property type="term" value="C:membrane"/>
    <property type="evidence" value="ECO:0007669"/>
    <property type="project" value="UniProtKB-SubCell"/>
</dbReference>
<feature type="domain" description="EamA" evidence="7">
    <location>
        <begin position="333"/>
        <end position="474"/>
    </location>
</feature>
<comment type="caution">
    <text evidence="8">The sequence shown here is derived from an EMBL/GenBank/DDBJ whole genome shotgun (WGS) entry which is preliminary data.</text>
</comment>
<feature type="region of interest" description="Disordered" evidence="5">
    <location>
        <begin position="208"/>
        <end position="227"/>
    </location>
</feature>
<evidence type="ECO:0000256" key="2">
    <source>
        <dbReference type="ARBA" id="ARBA00022692"/>
    </source>
</evidence>
<evidence type="ECO:0000259" key="7">
    <source>
        <dbReference type="Pfam" id="PF00892"/>
    </source>
</evidence>
<feature type="transmembrane region" description="Helical" evidence="6">
    <location>
        <begin position="236"/>
        <end position="255"/>
    </location>
</feature>
<feature type="transmembrane region" description="Helical" evidence="6">
    <location>
        <begin position="330"/>
        <end position="352"/>
    </location>
</feature>
<feature type="transmembrane region" description="Helical" evidence="6">
    <location>
        <begin position="24"/>
        <end position="50"/>
    </location>
</feature>
<proteinExistence type="predicted"/>
<dbReference type="AlphaFoldDB" id="A0A8J6CID2"/>
<reference evidence="8" key="1">
    <citation type="submission" date="2021-05" db="EMBL/GenBank/DDBJ databases">
        <title>The genome of the haptophyte Pavlova lutheri (Diacronema luteri, Pavlovales) - a model for lipid biosynthesis in eukaryotic algae.</title>
        <authorList>
            <person name="Hulatt C.J."/>
            <person name="Posewitz M.C."/>
        </authorList>
    </citation>
    <scope>NUCLEOTIDE SEQUENCE</scope>
    <source>
        <strain evidence="8">NIVA-4/92</strain>
    </source>
</reference>
<gene>
    <name evidence="8" type="ORF">KFE25_009666</name>
</gene>
<evidence type="ECO:0000313" key="8">
    <source>
        <dbReference type="EMBL" id="KAG8471245.1"/>
    </source>
</evidence>
<protein>
    <recommendedName>
        <fullName evidence="7">EamA domain-containing protein</fullName>
    </recommendedName>
</protein>